<dbReference type="PANTHER" id="PTHR12400:SF51">
    <property type="entry name" value="INOSITOL POLYPHOSPHATE MULTIKINASE"/>
    <property type="match status" value="1"/>
</dbReference>
<protein>
    <recommendedName>
        <fullName evidence="8">Kinase</fullName>
        <ecNumber evidence="8">2.7.-.-</ecNumber>
    </recommendedName>
</protein>
<dbReference type="GO" id="GO:0005634">
    <property type="term" value="C:nucleus"/>
    <property type="evidence" value="ECO:0007669"/>
    <property type="project" value="TreeGrafter"/>
</dbReference>
<dbReference type="Gene3D" id="3.30.470.160">
    <property type="entry name" value="Inositol polyphosphate kinase"/>
    <property type="match status" value="2"/>
</dbReference>
<evidence type="ECO:0000256" key="6">
    <source>
        <dbReference type="ARBA" id="ARBA00036164"/>
    </source>
</evidence>
<dbReference type="AlphaFoldDB" id="A0A8S4R6V6"/>
<keyword evidence="4 8" id="KW-0418">Kinase</keyword>
<dbReference type="EMBL" id="CAKXAJ010024895">
    <property type="protein sequence ID" value="CAH2232380.1"/>
    <property type="molecule type" value="Genomic_DNA"/>
</dbReference>
<evidence type="ECO:0000256" key="3">
    <source>
        <dbReference type="ARBA" id="ARBA00022741"/>
    </source>
</evidence>
<keyword evidence="10" id="KW-1185">Reference proteome</keyword>
<evidence type="ECO:0000313" key="10">
    <source>
        <dbReference type="Proteomes" id="UP000838756"/>
    </source>
</evidence>
<dbReference type="Pfam" id="PF03770">
    <property type="entry name" value="IPK"/>
    <property type="match status" value="1"/>
</dbReference>
<dbReference type="GO" id="GO:0008440">
    <property type="term" value="F:inositol-1,4,5-trisphosphate 3-kinase activity"/>
    <property type="evidence" value="ECO:0007669"/>
    <property type="project" value="TreeGrafter"/>
</dbReference>
<dbReference type="Proteomes" id="UP000838756">
    <property type="component" value="Unassembled WGS sequence"/>
</dbReference>
<comment type="similarity">
    <text evidence="1 8">Belongs to the inositol phosphokinase (IPK) family.</text>
</comment>
<accession>A0A8S4R6V6</accession>
<dbReference type="PANTHER" id="PTHR12400">
    <property type="entry name" value="INOSITOL POLYPHOSPHATE KINASE"/>
    <property type="match status" value="1"/>
</dbReference>
<dbReference type="EC" id="2.7.-.-" evidence="8"/>
<keyword evidence="3" id="KW-0547">Nucleotide-binding</keyword>
<dbReference type="InterPro" id="IPR038286">
    <property type="entry name" value="IPK_sf"/>
</dbReference>
<comment type="caution">
    <text evidence="9">The sequence shown here is derived from an EMBL/GenBank/DDBJ whole genome shotgun (WGS) entry which is preliminary data.</text>
</comment>
<keyword evidence="5" id="KW-0067">ATP-binding</keyword>
<comment type="catalytic activity">
    <reaction evidence="6">
        <text>1D-myo-inositol 1,4,5-trisphosphate + 2 ATP = 1D-myo-inositol 1,3,4,5,6-pentakisphosphate + 2 ADP + 2 H(+)</text>
        <dbReference type="Rhea" id="RHEA:32359"/>
        <dbReference type="ChEBI" id="CHEBI:15378"/>
        <dbReference type="ChEBI" id="CHEBI:30616"/>
        <dbReference type="ChEBI" id="CHEBI:57733"/>
        <dbReference type="ChEBI" id="CHEBI:203600"/>
        <dbReference type="ChEBI" id="CHEBI:456216"/>
        <dbReference type="EC" id="2.7.1.151"/>
    </reaction>
</comment>
<dbReference type="SUPFAM" id="SSF56104">
    <property type="entry name" value="SAICAR synthase-like"/>
    <property type="match status" value="1"/>
</dbReference>
<dbReference type="GO" id="GO:0032958">
    <property type="term" value="P:inositol phosphate biosynthetic process"/>
    <property type="evidence" value="ECO:0007669"/>
    <property type="project" value="InterPro"/>
</dbReference>
<evidence type="ECO:0000256" key="7">
    <source>
        <dbReference type="ARBA" id="ARBA00036525"/>
    </source>
</evidence>
<evidence type="ECO:0000256" key="1">
    <source>
        <dbReference type="ARBA" id="ARBA00007374"/>
    </source>
</evidence>
<dbReference type="GO" id="GO:0005524">
    <property type="term" value="F:ATP binding"/>
    <property type="evidence" value="ECO:0007669"/>
    <property type="project" value="UniProtKB-KW"/>
</dbReference>
<evidence type="ECO:0000256" key="4">
    <source>
        <dbReference type="ARBA" id="ARBA00022777"/>
    </source>
</evidence>
<evidence type="ECO:0000256" key="2">
    <source>
        <dbReference type="ARBA" id="ARBA00022679"/>
    </source>
</evidence>
<proteinExistence type="inferred from homology"/>
<evidence type="ECO:0000256" key="5">
    <source>
        <dbReference type="ARBA" id="ARBA00022840"/>
    </source>
</evidence>
<name>A0A8S4R6V6_9NEOP</name>
<evidence type="ECO:0000256" key="8">
    <source>
        <dbReference type="RuleBase" id="RU363090"/>
    </source>
</evidence>
<dbReference type="GO" id="GO:0051765">
    <property type="term" value="F:inositol tetrakisphosphate kinase activity"/>
    <property type="evidence" value="ECO:0007669"/>
    <property type="project" value="TreeGrafter"/>
</dbReference>
<keyword evidence="2 8" id="KW-0808">Transferase</keyword>
<dbReference type="OrthoDB" id="338650at2759"/>
<gene>
    <name evidence="9" type="primary">jg15318</name>
    <name evidence="9" type="ORF">PAEG_LOCUS10648</name>
</gene>
<dbReference type="GO" id="GO:0005737">
    <property type="term" value="C:cytoplasm"/>
    <property type="evidence" value="ECO:0007669"/>
    <property type="project" value="TreeGrafter"/>
</dbReference>
<organism evidence="9 10">
    <name type="scientific">Pararge aegeria aegeria</name>
    <dbReference type="NCBI Taxonomy" id="348720"/>
    <lineage>
        <taxon>Eukaryota</taxon>
        <taxon>Metazoa</taxon>
        <taxon>Ecdysozoa</taxon>
        <taxon>Arthropoda</taxon>
        <taxon>Hexapoda</taxon>
        <taxon>Insecta</taxon>
        <taxon>Pterygota</taxon>
        <taxon>Neoptera</taxon>
        <taxon>Endopterygota</taxon>
        <taxon>Lepidoptera</taxon>
        <taxon>Glossata</taxon>
        <taxon>Ditrysia</taxon>
        <taxon>Papilionoidea</taxon>
        <taxon>Nymphalidae</taxon>
        <taxon>Satyrinae</taxon>
        <taxon>Satyrini</taxon>
        <taxon>Parargina</taxon>
        <taxon>Pararge</taxon>
    </lineage>
</organism>
<evidence type="ECO:0000313" key="9">
    <source>
        <dbReference type="EMBL" id="CAH2232380.1"/>
    </source>
</evidence>
<sequence>MSDVANRPKERKTLRRQRSIYQVHYNLRRQDEVMAKPLAMPSAPLEVQAYELQVAGHRNDKSDKKFLGLLQCSNGRILKPILKESQKREVDFYNRISASTNPELVELRKFVPKYYGCRKFTYNGFEQEYIMLEDLTERMLDPCIMDVKIGKRTWDPHASLDKIRREESKYAQCKEEFGFCIPGYQVYKLATGKLQKYNKDYGKKLHGSMVRAAMKNFLNGLGSSLCRALILQFLGALWSVQNRRVAVLRLAAAGVRRCAPARLLRRAAVSAAKPGDSAVLASRRVAVLRLAANLKPQVASDTLFLSGFKCRTAAVPRRKSIHSLHNPAAGSNFSGQISSKGPVYRKVNSVPLSSMTLAQKTFAPLPVTKSPWSEALDKLNHNHSFEHNYEDKLSKIKMNYRATLDQLASETPTPNPWGTVKIIDFAHAFFNEEDNIRVDTNFREGIDNVVAMFESLLRETDDQVF</sequence>
<comment type="catalytic activity">
    <reaction evidence="7">
        <text>1D-myo-inositol 1,3,4,6-tetrakisphosphate + ATP = 1D-myo-inositol 1,3,4,5,6-pentakisphosphate + ADP + H(+)</text>
        <dbReference type="Rhea" id="RHEA:12717"/>
        <dbReference type="ChEBI" id="CHEBI:15378"/>
        <dbReference type="ChEBI" id="CHEBI:30616"/>
        <dbReference type="ChEBI" id="CHEBI:57660"/>
        <dbReference type="ChEBI" id="CHEBI:57733"/>
        <dbReference type="ChEBI" id="CHEBI:456216"/>
        <dbReference type="EC" id="2.7.1.140"/>
    </reaction>
</comment>
<dbReference type="InterPro" id="IPR005522">
    <property type="entry name" value="IPK"/>
</dbReference>
<reference evidence="9" key="1">
    <citation type="submission" date="2022-03" db="EMBL/GenBank/DDBJ databases">
        <authorList>
            <person name="Lindestad O."/>
        </authorList>
    </citation>
    <scope>NUCLEOTIDE SEQUENCE</scope>
</reference>